<dbReference type="EMBL" id="UOEC01000181">
    <property type="protein sequence ID" value="VAW00973.1"/>
    <property type="molecule type" value="Genomic_DNA"/>
</dbReference>
<dbReference type="AlphaFoldDB" id="A0A3B0SAG5"/>
<evidence type="ECO:0000256" key="1">
    <source>
        <dbReference type="SAM" id="Phobius"/>
    </source>
</evidence>
<evidence type="ECO:0000313" key="2">
    <source>
        <dbReference type="EMBL" id="VAW00973.1"/>
    </source>
</evidence>
<keyword evidence="1" id="KW-0472">Membrane</keyword>
<keyword evidence="1" id="KW-1133">Transmembrane helix</keyword>
<name>A0A3B0SAG5_9ZZZZ</name>
<organism evidence="2">
    <name type="scientific">hydrothermal vent metagenome</name>
    <dbReference type="NCBI Taxonomy" id="652676"/>
    <lineage>
        <taxon>unclassified sequences</taxon>
        <taxon>metagenomes</taxon>
        <taxon>ecological metagenomes</taxon>
    </lineage>
</organism>
<gene>
    <name evidence="2" type="ORF">MNBD_ALPHA08-1214</name>
</gene>
<proteinExistence type="predicted"/>
<protein>
    <recommendedName>
        <fullName evidence="3">Transmembrane protein</fullName>
    </recommendedName>
</protein>
<accession>A0A3B0SAG5</accession>
<feature type="transmembrane region" description="Helical" evidence="1">
    <location>
        <begin position="95"/>
        <end position="114"/>
    </location>
</feature>
<sequence>MSETETAKKPDPTFLKYDKMDLKKPLGLVIEKRQQVLEDEPKGPRLTRKEFEALLDDYYAVSDGTDDSEQSIPPSILPKAPHHARAAGGRMVRNLALASCLALFLGFGLGLYGLSQQGGETRLGQKFNQSLAELWQMVQPTAIGGKIKTAVAAGSDQKQTTRKQAGASPAAKPIKTASLVVANSSGTVLAGIPLKLSLNADTDASLLQIKIMNVPGDAVLTAGTRRSDGVWILKPSDLNNVSLVVSSDRQTPLRLDIELIEAKTGELMSPTREIKVAIVPPKPFKVGRL</sequence>
<keyword evidence="1" id="KW-0812">Transmembrane</keyword>
<reference evidence="2" key="1">
    <citation type="submission" date="2018-06" db="EMBL/GenBank/DDBJ databases">
        <authorList>
            <person name="Zhirakovskaya E."/>
        </authorList>
    </citation>
    <scope>NUCLEOTIDE SEQUENCE</scope>
</reference>
<evidence type="ECO:0008006" key="3">
    <source>
        <dbReference type="Google" id="ProtNLM"/>
    </source>
</evidence>